<sequence length="303" mass="33475">MKNFSGENFRAKPKGARRKDAPNSNVAASVRARLLNVAKAQGVDFNQILVRYALERILYRLSQSKHADHFLLKGALLFTLWYDMPHRATRDADLLGFGASDLESVAQTFRDIASVSVADGIMFDPTSVAAEEIRKDAGYTGARVLISSELANARCKTQIDIGFGDAVTPGPIDATYPVLLADQPAPRLRAYPVYTVIAEKLHAIAVLGMTNSRMKDYFDLSVLLERETLNTPLLAQALKATFERRGMALPEELPIGLKNEFAHDPSRQALWHAFIKKNELTLEPLPTVVDRLRATLGAALNQM</sequence>
<dbReference type="RefSeq" id="WP_138233928.1">
    <property type="nucleotide sequence ID" value="NZ_CP185860.1"/>
</dbReference>
<evidence type="ECO:0000256" key="1">
    <source>
        <dbReference type="SAM" id="MobiDB-lite"/>
    </source>
</evidence>
<dbReference type="EMBL" id="VANI01000002">
    <property type="protein sequence ID" value="TLM79521.1"/>
    <property type="molecule type" value="Genomic_DNA"/>
</dbReference>
<organism evidence="2 3">
    <name type="scientific">Microbulbifer harenosus</name>
    <dbReference type="NCBI Taxonomy" id="2576840"/>
    <lineage>
        <taxon>Bacteria</taxon>
        <taxon>Pseudomonadati</taxon>
        <taxon>Pseudomonadota</taxon>
        <taxon>Gammaproteobacteria</taxon>
        <taxon>Cellvibrionales</taxon>
        <taxon>Microbulbiferaceae</taxon>
        <taxon>Microbulbifer</taxon>
    </lineage>
</organism>
<reference evidence="2 3" key="1">
    <citation type="submission" date="2019-05" db="EMBL/GenBank/DDBJ databases">
        <title>Microbulbifer harenosus sp. nov., an alginate-degrading bacterium isolated from coastal sand.</title>
        <authorList>
            <person name="Huang H."/>
            <person name="Mo K."/>
            <person name="Bao S."/>
        </authorList>
    </citation>
    <scope>NUCLEOTIDE SEQUENCE [LARGE SCALE GENOMIC DNA]</scope>
    <source>
        <strain evidence="2 3">HB161719</strain>
    </source>
</reference>
<dbReference type="Pfam" id="PF08843">
    <property type="entry name" value="AbiEii"/>
    <property type="match status" value="1"/>
</dbReference>
<dbReference type="GO" id="GO:0016740">
    <property type="term" value="F:transferase activity"/>
    <property type="evidence" value="ECO:0007669"/>
    <property type="project" value="UniProtKB-KW"/>
</dbReference>
<name>A0ABY2ULX6_9GAMM</name>
<dbReference type="Proteomes" id="UP000306791">
    <property type="component" value="Unassembled WGS sequence"/>
</dbReference>
<accession>A0ABY2ULX6</accession>
<protein>
    <submittedName>
        <fullName evidence="2">Nucleotidyl transferase AbiEii/AbiGii toxin family protein</fullName>
    </submittedName>
</protein>
<keyword evidence="2" id="KW-0808">Transferase</keyword>
<gene>
    <name evidence="2" type="ORF">FDY93_01200</name>
</gene>
<evidence type="ECO:0000313" key="2">
    <source>
        <dbReference type="EMBL" id="TLM79521.1"/>
    </source>
</evidence>
<keyword evidence="3" id="KW-1185">Reference proteome</keyword>
<feature type="region of interest" description="Disordered" evidence="1">
    <location>
        <begin position="1"/>
        <end position="24"/>
    </location>
</feature>
<comment type="caution">
    <text evidence="2">The sequence shown here is derived from an EMBL/GenBank/DDBJ whole genome shotgun (WGS) entry which is preliminary data.</text>
</comment>
<proteinExistence type="predicted"/>
<evidence type="ECO:0000313" key="3">
    <source>
        <dbReference type="Proteomes" id="UP000306791"/>
    </source>
</evidence>
<dbReference type="InterPro" id="IPR014942">
    <property type="entry name" value="AbiEii"/>
</dbReference>